<name>A0A3E4YLW0_9FIRM</name>
<reference evidence="1 2" key="1">
    <citation type="submission" date="2018-08" db="EMBL/GenBank/DDBJ databases">
        <title>A genome reference for cultivated species of the human gut microbiota.</title>
        <authorList>
            <person name="Zou Y."/>
            <person name="Xue W."/>
            <person name="Luo G."/>
        </authorList>
    </citation>
    <scope>NUCLEOTIDE SEQUENCE [LARGE SCALE GENOMIC DNA]</scope>
    <source>
        <strain evidence="1 2">OM07-13</strain>
    </source>
</reference>
<evidence type="ECO:0000313" key="2">
    <source>
        <dbReference type="Proteomes" id="UP000260758"/>
    </source>
</evidence>
<protein>
    <submittedName>
        <fullName evidence="1">Uncharacterized protein</fullName>
    </submittedName>
</protein>
<dbReference type="Proteomes" id="UP000260758">
    <property type="component" value="Unassembled WGS sequence"/>
</dbReference>
<organism evidence="1 2">
    <name type="scientific">Agathobacter rectalis</name>
    <dbReference type="NCBI Taxonomy" id="39491"/>
    <lineage>
        <taxon>Bacteria</taxon>
        <taxon>Bacillati</taxon>
        <taxon>Bacillota</taxon>
        <taxon>Clostridia</taxon>
        <taxon>Lachnospirales</taxon>
        <taxon>Lachnospiraceae</taxon>
        <taxon>Agathobacter</taxon>
    </lineage>
</organism>
<proteinExistence type="predicted"/>
<sequence>MLFFKKKSEPLKEKKKEFVDPWIYPGERYYKRDKELYKKYRLDAVNDNSTYYHFITLFYMWDEENIKEDERGLFGIQTFKLSEKNK</sequence>
<accession>A0A3E4YLW0</accession>
<dbReference type="RefSeq" id="WP_117718042.1">
    <property type="nucleotide sequence ID" value="NZ_QSTP01000001.1"/>
</dbReference>
<dbReference type="EMBL" id="QSTP01000001">
    <property type="protein sequence ID" value="RGM75284.1"/>
    <property type="molecule type" value="Genomic_DNA"/>
</dbReference>
<comment type="caution">
    <text evidence="1">The sequence shown here is derived from an EMBL/GenBank/DDBJ whole genome shotgun (WGS) entry which is preliminary data.</text>
</comment>
<dbReference type="AlphaFoldDB" id="A0A3E4YLW0"/>
<evidence type="ECO:0000313" key="1">
    <source>
        <dbReference type="EMBL" id="RGM75284.1"/>
    </source>
</evidence>
<gene>
    <name evidence="1" type="ORF">DXB99_01765</name>
</gene>